<protein>
    <submittedName>
        <fullName evidence="1">Uncharacterized protein</fullName>
    </submittedName>
</protein>
<organism evidence="1 2">
    <name type="scientific">Chryseobacterium endophyticum</name>
    <dbReference type="NCBI Taxonomy" id="1854762"/>
    <lineage>
        <taxon>Bacteria</taxon>
        <taxon>Pseudomonadati</taxon>
        <taxon>Bacteroidota</taxon>
        <taxon>Flavobacteriia</taxon>
        <taxon>Flavobacteriales</taxon>
        <taxon>Weeksellaceae</taxon>
        <taxon>Chryseobacterium group</taxon>
        <taxon>Chryseobacterium</taxon>
    </lineage>
</organism>
<dbReference type="InterPro" id="IPR027413">
    <property type="entry name" value="GROEL-like_equatorial_sf"/>
</dbReference>
<dbReference type="AlphaFoldDB" id="A0AAU6WNN1"/>
<accession>A0AAU6WNN1</accession>
<reference evidence="1 2" key="1">
    <citation type="submission" date="2024-04" db="EMBL/GenBank/DDBJ databases">
        <title>Genome sequencing and assembly of rice foliar adapted Chryseobacterium endophyticum OsEnb-ALM-A6.</title>
        <authorList>
            <person name="Kumar S."/>
            <person name="Javed M."/>
            <person name="Chouhan V."/>
            <person name="Charishma K."/>
            <person name="Patel A."/>
            <person name="Kumar M."/>
            <person name="Sahu K.P."/>
            <person name="Kumar A."/>
        </authorList>
    </citation>
    <scope>NUCLEOTIDE SEQUENCE [LARGE SCALE GENOMIC DNA]</scope>
    <source>
        <strain evidence="1 2">OsEnb-ALM-A6</strain>
    </source>
</reference>
<name>A0AAU6WNN1_9FLAO</name>
<dbReference type="Proteomes" id="UP001463665">
    <property type="component" value="Chromosome"/>
</dbReference>
<sequence>MDQAENFPTKVTRATFENAASVYGMLLTTECVITEVKKTNQPCQWAVECRE</sequence>
<dbReference type="EMBL" id="CP154834">
    <property type="protein sequence ID" value="XAO74376.1"/>
    <property type="molecule type" value="Genomic_DNA"/>
</dbReference>
<dbReference type="Gene3D" id="1.10.560.10">
    <property type="entry name" value="GroEL-like equatorial domain"/>
    <property type="match status" value="1"/>
</dbReference>
<dbReference type="RefSeq" id="WP_345766530.1">
    <property type="nucleotide sequence ID" value="NZ_CP154834.1"/>
</dbReference>
<evidence type="ECO:0000313" key="1">
    <source>
        <dbReference type="EMBL" id="XAO74376.1"/>
    </source>
</evidence>
<proteinExistence type="predicted"/>
<gene>
    <name evidence="1" type="ORF">AAFP95_22725</name>
</gene>
<evidence type="ECO:0000313" key="2">
    <source>
        <dbReference type="Proteomes" id="UP001463665"/>
    </source>
</evidence>
<keyword evidence="2" id="KW-1185">Reference proteome</keyword>